<reference evidence="5" key="1">
    <citation type="submission" date="2021-03" db="EMBL/GenBank/DDBJ databases">
        <title>Revisited historic fungal species revealed as producer of novel bioactive compounds through whole genome sequencing and comparative genomics.</title>
        <authorList>
            <person name="Vignolle G.A."/>
            <person name="Hochenegger N."/>
            <person name="Mach R.L."/>
            <person name="Mach-Aigner A.R."/>
            <person name="Javad Rahimi M."/>
            <person name="Salim K.A."/>
            <person name="Chan C.M."/>
            <person name="Lim L.B.L."/>
            <person name="Cai F."/>
            <person name="Druzhinina I.S."/>
            <person name="U'Ren J.M."/>
            <person name="Derntl C."/>
        </authorList>
    </citation>
    <scope>NUCLEOTIDE SEQUENCE</scope>
    <source>
        <strain evidence="5">TUCIM 5799</strain>
    </source>
</reference>
<evidence type="ECO:0000256" key="3">
    <source>
        <dbReference type="RuleBase" id="RU361235"/>
    </source>
</evidence>
<dbReference type="GO" id="GO:0016787">
    <property type="term" value="F:hydrolase activity"/>
    <property type="evidence" value="ECO:0007669"/>
    <property type="project" value="UniProtKB-KW"/>
</dbReference>
<evidence type="ECO:0000256" key="1">
    <source>
        <dbReference type="ARBA" id="ARBA00005964"/>
    </source>
</evidence>
<dbReference type="PROSITE" id="PS00122">
    <property type="entry name" value="CARBOXYLESTERASE_B_1"/>
    <property type="match status" value="1"/>
</dbReference>
<feature type="domain" description="Carboxylesterase type B" evidence="4">
    <location>
        <begin position="18"/>
        <end position="275"/>
    </location>
</feature>
<dbReference type="EC" id="3.1.1.-" evidence="3"/>
<dbReference type="PANTHER" id="PTHR43142">
    <property type="entry name" value="CARBOXYLIC ESTER HYDROLASE"/>
    <property type="match status" value="1"/>
</dbReference>
<keyword evidence="6" id="KW-1185">Reference proteome</keyword>
<dbReference type="AlphaFoldDB" id="A0A9P9WWY9"/>
<dbReference type="Proteomes" id="UP000829685">
    <property type="component" value="Unassembled WGS sequence"/>
</dbReference>
<dbReference type="InterPro" id="IPR029058">
    <property type="entry name" value="AB_hydrolase_fold"/>
</dbReference>
<evidence type="ECO:0000313" key="6">
    <source>
        <dbReference type="Proteomes" id="UP000829685"/>
    </source>
</evidence>
<dbReference type="InterPro" id="IPR002018">
    <property type="entry name" value="CarbesteraseB"/>
</dbReference>
<comment type="caution">
    <text evidence="5">The sequence shown here is derived from an EMBL/GenBank/DDBJ whole genome shotgun (WGS) entry which is preliminary data.</text>
</comment>
<sequence length="496" mass="54817">MKTTYQHRALNSTVKGLVEQDSGLVKFLGVPYGTVSERFARPQPIESWQTSLDCTRHGPRCPQTVVDVGHLLRIPLDQSLPVEHEDEFGCLNLDVVLPKESLAQHAKDLPVLAWIHGGSQANTFGSAASGVCDMTTIVKHAVAVEKPIIAVSIQYRLNIFAFGDSSTMANLALEDQALALRWIQKHIKDFGGDPERVTLAGESAGAVYTHAHVAINSPLSQAILSSGSLHLSPPQPPEKAAAMHDLVFKHLQGSSGHTLKNVPVSELVEAVEKSGIKSWFLKMEPPFKNWRTNTGCAQRILISDAVIWREGIWAMKGDAITAAFDMAGEHSHELKRMYAIYPERPSSCKIGALDFINDWKFLLPAESIAQQWREQGKAAFRCLIDERNPWQPSNGAHHAVDLVLLFGGFDLSFSPGAQHVAETMRTRWIDFIHSGDPWSPQSYFAFGPYGRCEELPHNGFSLRRRARQLEYLATVDPSLLDKVLVTLAAGRISLNN</sequence>
<dbReference type="EMBL" id="JAFIMR010000002">
    <property type="protein sequence ID" value="KAI1880813.1"/>
    <property type="molecule type" value="Genomic_DNA"/>
</dbReference>
<dbReference type="Pfam" id="PF00135">
    <property type="entry name" value="COesterase"/>
    <property type="match status" value="2"/>
</dbReference>
<comment type="similarity">
    <text evidence="1 3">Belongs to the type-B carboxylesterase/lipase family.</text>
</comment>
<gene>
    <name evidence="5" type="ORF">JX265_001053</name>
</gene>
<feature type="domain" description="Carboxylesterase type B" evidence="4">
    <location>
        <begin position="329"/>
        <end position="449"/>
    </location>
</feature>
<evidence type="ECO:0000259" key="4">
    <source>
        <dbReference type="Pfam" id="PF00135"/>
    </source>
</evidence>
<evidence type="ECO:0000256" key="2">
    <source>
        <dbReference type="ARBA" id="ARBA00022801"/>
    </source>
</evidence>
<keyword evidence="2 3" id="KW-0378">Hydrolase</keyword>
<dbReference type="SUPFAM" id="SSF53474">
    <property type="entry name" value="alpha/beta-Hydrolases"/>
    <property type="match status" value="1"/>
</dbReference>
<dbReference type="Gene3D" id="3.40.50.1820">
    <property type="entry name" value="alpha/beta hydrolase"/>
    <property type="match status" value="1"/>
</dbReference>
<organism evidence="5 6">
    <name type="scientific">Neoarthrinium moseri</name>
    <dbReference type="NCBI Taxonomy" id="1658444"/>
    <lineage>
        <taxon>Eukaryota</taxon>
        <taxon>Fungi</taxon>
        <taxon>Dikarya</taxon>
        <taxon>Ascomycota</taxon>
        <taxon>Pezizomycotina</taxon>
        <taxon>Sordariomycetes</taxon>
        <taxon>Xylariomycetidae</taxon>
        <taxon>Amphisphaeriales</taxon>
        <taxon>Apiosporaceae</taxon>
        <taxon>Neoarthrinium</taxon>
    </lineage>
</organism>
<proteinExistence type="inferred from homology"/>
<name>A0A9P9WWY9_9PEZI</name>
<dbReference type="InterPro" id="IPR019826">
    <property type="entry name" value="Carboxylesterase_B_AS"/>
</dbReference>
<accession>A0A9P9WWY9</accession>
<protein>
    <recommendedName>
        <fullName evidence="3">Carboxylic ester hydrolase</fullName>
        <ecNumber evidence="3">3.1.1.-</ecNumber>
    </recommendedName>
</protein>
<dbReference type="PANTHER" id="PTHR43142:SF5">
    <property type="entry name" value="CARBOXYLIC ESTER HYDROLASE"/>
    <property type="match status" value="1"/>
</dbReference>
<evidence type="ECO:0000313" key="5">
    <source>
        <dbReference type="EMBL" id="KAI1880813.1"/>
    </source>
</evidence>